<dbReference type="Proteomes" id="UP000339249">
    <property type="component" value="Unassembled WGS sequence"/>
</dbReference>
<evidence type="ECO:0000313" key="3">
    <source>
        <dbReference type="Proteomes" id="UP000339249"/>
    </source>
</evidence>
<dbReference type="InterPro" id="IPR010595">
    <property type="entry name" value="DUF1161"/>
</dbReference>
<dbReference type="Pfam" id="PF06649">
    <property type="entry name" value="DUF1161"/>
    <property type="match status" value="1"/>
</dbReference>
<feature type="signal peptide" evidence="1">
    <location>
        <begin position="1"/>
        <end position="20"/>
    </location>
</feature>
<name>A0A4U9CZS3_RAOTE</name>
<reference evidence="2 3" key="1">
    <citation type="submission" date="2019-04" db="EMBL/GenBank/DDBJ databases">
        <authorList>
            <consortium name="Pathogen Informatics"/>
        </authorList>
    </citation>
    <scope>NUCLEOTIDE SEQUENCE [LARGE SCALE GENOMIC DNA]</scope>
    <source>
        <strain evidence="2 3">NCTC9185</strain>
    </source>
</reference>
<protein>
    <submittedName>
        <fullName evidence="2">Protein of uncharacterized function (DUF1161)</fullName>
    </submittedName>
</protein>
<accession>A0A4U9CZS3</accession>
<evidence type="ECO:0000256" key="1">
    <source>
        <dbReference type="SAM" id="SignalP"/>
    </source>
</evidence>
<evidence type="ECO:0000313" key="2">
    <source>
        <dbReference type="EMBL" id="VTN09268.1"/>
    </source>
</evidence>
<feature type="chain" id="PRO_5020277869" evidence="1">
    <location>
        <begin position="21"/>
        <end position="56"/>
    </location>
</feature>
<dbReference type="AlphaFoldDB" id="A0A4U9CZS3"/>
<dbReference type="EMBL" id="CABDVU010000001">
    <property type="protein sequence ID" value="VTN09268.1"/>
    <property type="molecule type" value="Genomic_DNA"/>
</dbReference>
<sequence length="56" mass="5866">MKISPWLCAALLLGSTSALAAPDSCERVKSDIQQKIINNGVPATGFSLSIVPQRPA</sequence>
<gene>
    <name evidence="2" type="primary">ynfD</name>
    <name evidence="2" type="ORF">NCTC9185_01152</name>
</gene>
<proteinExistence type="predicted"/>
<keyword evidence="1" id="KW-0732">Signal</keyword>
<organism evidence="2 3">
    <name type="scientific">Raoultella terrigena</name>
    <name type="common">Klebsiella terrigena</name>
    <dbReference type="NCBI Taxonomy" id="577"/>
    <lineage>
        <taxon>Bacteria</taxon>
        <taxon>Pseudomonadati</taxon>
        <taxon>Pseudomonadota</taxon>
        <taxon>Gammaproteobacteria</taxon>
        <taxon>Enterobacterales</taxon>
        <taxon>Enterobacteriaceae</taxon>
        <taxon>Klebsiella/Raoultella group</taxon>
        <taxon>Raoultella</taxon>
    </lineage>
</organism>